<protein>
    <submittedName>
        <fullName evidence="1">Uncharacterized protein</fullName>
    </submittedName>
</protein>
<name>A0A5E4GJ64_PRUDU</name>
<evidence type="ECO:0000313" key="1">
    <source>
        <dbReference type="EMBL" id="VVA39631.1"/>
    </source>
</evidence>
<gene>
    <name evidence="1" type="ORF">ALMOND_2B016739</name>
</gene>
<proteinExistence type="predicted"/>
<organism evidence="1 2">
    <name type="scientific">Prunus dulcis</name>
    <name type="common">Almond</name>
    <name type="synonym">Amygdalus dulcis</name>
    <dbReference type="NCBI Taxonomy" id="3755"/>
    <lineage>
        <taxon>Eukaryota</taxon>
        <taxon>Viridiplantae</taxon>
        <taxon>Streptophyta</taxon>
        <taxon>Embryophyta</taxon>
        <taxon>Tracheophyta</taxon>
        <taxon>Spermatophyta</taxon>
        <taxon>Magnoliopsida</taxon>
        <taxon>eudicotyledons</taxon>
        <taxon>Gunneridae</taxon>
        <taxon>Pentapetalae</taxon>
        <taxon>rosids</taxon>
        <taxon>fabids</taxon>
        <taxon>Rosales</taxon>
        <taxon>Rosaceae</taxon>
        <taxon>Amygdaloideae</taxon>
        <taxon>Amygdaleae</taxon>
        <taxon>Prunus</taxon>
    </lineage>
</organism>
<dbReference type="EMBL" id="CABIKO010000822">
    <property type="protein sequence ID" value="VVA39631.1"/>
    <property type="molecule type" value="Genomic_DNA"/>
</dbReference>
<dbReference type="Gramene" id="VVA39631">
    <property type="protein sequence ID" value="VVA39631"/>
    <property type="gene ID" value="Prudul26B016739"/>
</dbReference>
<dbReference type="AlphaFoldDB" id="A0A5E4GJ64"/>
<dbReference type="Proteomes" id="UP000327085">
    <property type="component" value="Unassembled WGS sequence"/>
</dbReference>
<dbReference type="InParanoid" id="A0A5E4GJ64"/>
<accession>A0A5E4GJ64</accession>
<sequence>MVMNIDRDIEITLAQPWFFRDFVVELPATDGGASGSRSRAPDLLAVVLGGRFGLATWRSGMGFSGDKVMMCGGPTHPNQGYAGIGEEQHLTMFMTNRILTYQ</sequence>
<evidence type="ECO:0000313" key="2">
    <source>
        <dbReference type="Proteomes" id="UP000327085"/>
    </source>
</evidence>
<reference evidence="2" key="1">
    <citation type="journal article" date="2020" name="Plant J.">
        <title>Transposons played a major role in the diversification between the closely related almond and peach genomes: results from the almond genome sequence.</title>
        <authorList>
            <person name="Alioto T."/>
            <person name="Alexiou K.G."/>
            <person name="Bardil A."/>
            <person name="Barteri F."/>
            <person name="Castanera R."/>
            <person name="Cruz F."/>
            <person name="Dhingra A."/>
            <person name="Duval H."/>
            <person name="Fernandez I Marti A."/>
            <person name="Frias L."/>
            <person name="Galan B."/>
            <person name="Garcia J.L."/>
            <person name="Howad W."/>
            <person name="Gomez-Garrido J."/>
            <person name="Gut M."/>
            <person name="Julca I."/>
            <person name="Morata J."/>
            <person name="Puigdomenech P."/>
            <person name="Ribeca P."/>
            <person name="Rubio Cabetas M.J."/>
            <person name="Vlasova A."/>
            <person name="Wirthensohn M."/>
            <person name="Garcia-Mas J."/>
            <person name="Gabaldon T."/>
            <person name="Casacuberta J.M."/>
            <person name="Arus P."/>
        </authorList>
    </citation>
    <scope>NUCLEOTIDE SEQUENCE [LARGE SCALE GENOMIC DNA]</scope>
    <source>
        <strain evidence="2">cv. Texas</strain>
    </source>
</reference>